<dbReference type="PROSITE" id="PS51257">
    <property type="entry name" value="PROKAR_LIPOPROTEIN"/>
    <property type="match status" value="1"/>
</dbReference>
<accession>A0A0F9D585</accession>
<dbReference type="AlphaFoldDB" id="A0A0F9D585"/>
<feature type="domain" description="Ice-binding protein C-terminal" evidence="1">
    <location>
        <begin position="217"/>
        <end position="239"/>
    </location>
</feature>
<name>A0A0F9D585_9ZZZZ</name>
<dbReference type="Pfam" id="PF07589">
    <property type="entry name" value="PEP-CTERM"/>
    <property type="match status" value="1"/>
</dbReference>
<gene>
    <name evidence="2" type="ORF">LCGC14_2530260</name>
</gene>
<evidence type="ECO:0000259" key="1">
    <source>
        <dbReference type="Pfam" id="PF07589"/>
    </source>
</evidence>
<sequence>MSGTRKFLVGLAFFLIIGACSLHANANPSTALVDSGYIGGLVPIGDRATVGWEFTPSCDIWVTELGFSDISPDGLSYSHTVGIWDENQQLLVSQVIPDGTTATLLDEYRYMAIAPLQLAAGQTFIIGASVPVPYGEPSPSPDAYPNSTIHIDPSAIAFDTCINLISPNRYAESDQNGPLEQFIFPDQYALSEPIYDLEFNQIGTIDYYFFAPNFQFVPEPATLVLLALGGLGILCSNRRK</sequence>
<comment type="caution">
    <text evidence="2">The sequence shown here is derived from an EMBL/GenBank/DDBJ whole genome shotgun (WGS) entry which is preliminary data.</text>
</comment>
<evidence type="ECO:0000313" key="2">
    <source>
        <dbReference type="EMBL" id="KKL12986.1"/>
    </source>
</evidence>
<organism evidence="2">
    <name type="scientific">marine sediment metagenome</name>
    <dbReference type="NCBI Taxonomy" id="412755"/>
    <lineage>
        <taxon>unclassified sequences</taxon>
        <taxon>metagenomes</taxon>
        <taxon>ecological metagenomes</taxon>
    </lineage>
</organism>
<dbReference type="InterPro" id="IPR013424">
    <property type="entry name" value="Ice-binding_C"/>
</dbReference>
<proteinExistence type="predicted"/>
<protein>
    <recommendedName>
        <fullName evidence="1">Ice-binding protein C-terminal domain-containing protein</fullName>
    </recommendedName>
</protein>
<reference evidence="2" key="1">
    <citation type="journal article" date="2015" name="Nature">
        <title>Complex archaea that bridge the gap between prokaryotes and eukaryotes.</title>
        <authorList>
            <person name="Spang A."/>
            <person name="Saw J.H."/>
            <person name="Jorgensen S.L."/>
            <person name="Zaremba-Niedzwiedzka K."/>
            <person name="Martijn J."/>
            <person name="Lind A.E."/>
            <person name="van Eijk R."/>
            <person name="Schleper C."/>
            <person name="Guy L."/>
            <person name="Ettema T.J."/>
        </authorList>
    </citation>
    <scope>NUCLEOTIDE SEQUENCE</scope>
</reference>
<dbReference type="EMBL" id="LAZR01041043">
    <property type="protein sequence ID" value="KKL12986.1"/>
    <property type="molecule type" value="Genomic_DNA"/>
</dbReference>
<dbReference type="NCBIfam" id="TIGR02595">
    <property type="entry name" value="PEP_CTERM"/>
    <property type="match status" value="1"/>
</dbReference>